<accession>A0ACC2JZN3</accession>
<gene>
    <name evidence="1" type="ORF">O1611_g890</name>
</gene>
<dbReference type="EMBL" id="JAPUUL010000091">
    <property type="protein sequence ID" value="KAJ8132733.1"/>
    <property type="molecule type" value="Genomic_DNA"/>
</dbReference>
<evidence type="ECO:0000313" key="2">
    <source>
        <dbReference type="Proteomes" id="UP001153332"/>
    </source>
</evidence>
<name>A0ACC2JZN3_9PEZI</name>
<proteinExistence type="predicted"/>
<reference evidence="1" key="1">
    <citation type="submission" date="2022-12" db="EMBL/GenBank/DDBJ databases">
        <title>Genome Sequence of Lasiodiplodia mahajangana.</title>
        <authorList>
            <person name="Buettner E."/>
        </authorList>
    </citation>
    <scope>NUCLEOTIDE SEQUENCE</scope>
    <source>
        <strain evidence="1">VT137</strain>
    </source>
</reference>
<sequence length="388" mass="44511">MARACTLYEYLIRPNPEIQLQQSLSKSKTNTHTKSVNYPIPSYIQKWTEFNAKTVKRLFNQRLQQILTTEGNFHDFSHIHPSYCKVFDEDSLEALLVKSNQSILLESLENTSQMLVLQNVSMVRGGQAQLYHCWRELARADPEVRRNRAKVAGKWHPDWAGLVDVHGYNNILPGDTKLSRNWKSSELSPFIGRMGQGNLRGHPEAPALWPIRQVLHYCINSHMRYGYVITDEELVVMRVRPNEEYNHGATMDELHSTTWDYPFVEFQSIPWKQASTKIGLSVNLALYTLLILAANNGLLDWEYGSLDQEKLPTTKPQLSLCDEYPSFSTSEEYSQEKDPSHDSHDRAAPATSSSSLQSLPVHAGPSRKRHRSSPRHREENDSHKKSKN</sequence>
<evidence type="ECO:0000313" key="1">
    <source>
        <dbReference type="EMBL" id="KAJ8132733.1"/>
    </source>
</evidence>
<comment type="caution">
    <text evidence="1">The sequence shown here is derived from an EMBL/GenBank/DDBJ whole genome shotgun (WGS) entry which is preliminary data.</text>
</comment>
<protein>
    <submittedName>
        <fullName evidence="1">Uncharacterized protein</fullName>
    </submittedName>
</protein>
<keyword evidence="2" id="KW-1185">Reference proteome</keyword>
<organism evidence="1 2">
    <name type="scientific">Lasiodiplodia mahajangana</name>
    <dbReference type="NCBI Taxonomy" id="1108764"/>
    <lineage>
        <taxon>Eukaryota</taxon>
        <taxon>Fungi</taxon>
        <taxon>Dikarya</taxon>
        <taxon>Ascomycota</taxon>
        <taxon>Pezizomycotina</taxon>
        <taxon>Dothideomycetes</taxon>
        <taxon>Dothideomycetes incertae sedis</taxon>
        <taxon>Botryosphaeriales</taxon>
        <taxon>Botryosphaeriaceae</taxon>
        <taxon>Lasiodiplodia</taxon>
    </lineage>
</organism>
<dbReference type="Proteomes" id="UP001153332">
    <property type="component" value="Unassembled WGS sequence"/>
</dbReference>